<gene>
    <name evidence="1" type="ORF">OsJ_24040</name>
</gene>
<reference evidence="1" key="2">
    <citation type="submission" date="2008-12" db="EMBL/GenBank/DDBJ databases">
        <title>Improved gene annotation of the rice (Oryza sativa) genomes.</title>
        <authorList>
            <person name="Wang J."/>
            <person name="Li R."/>
            <person name="Fan W."/>
            <person name="Huang Q."/>
            <person name="Zhang J."/>
            <person name="Zhou Y."/>
            <person name="Hu Y."/>
            <person name="Zi S."/>
            <person name="Li J."/>
            <person name="Ni P."/>
            <person name="Zheng H."/>
            <person name="Zhang Y."/>
            <person name="Zhao M."/>
            <person name="Hao Q."/>
            <person name="McDermott J."/>
            <person name="Samudrala R."/>
            <person name="Kristiansen K."/>
            <person name="Wong G.K.-S."/>
        </authorList>
    </citation>
    <scope>NUCLEOTIDE SEQUENCE</scope>
</reference>
<sequence length="75" mass="7829">MAPEAPAPARPWPCSGIAPRPEQLCRRLAGLGAVVPPAVLQLARPPGYLLLAQVRTFGSNSGAVDPIHVHITITS</sequence>
<proteinExistence type="predicted"/>
<dbReference type="Proteomes" id="UP000007752">
    <property type="component" value="Chromosome 7"/>
</dbReference>
<reference evidence="1" key="1">
    <citation type="journal article" date="2005" name="PLoS Biol.">
        <title>The genomes of Oryza sativa: a history of duplications.</title>
        <authorList>
            <person name="Yu J."/>
            <person name="Wang J."/>
            <person name="Lin W."/>
            <person name="Li S."/>
            <person name="Li H."/>
            <person name="Zhou J."/>
            <person name="Ni P."/>
            <person name="Dong W."/>
            <person name="Hu S."/>
            <person name="Zeng C."/>
            <person name="Zhang J."/>
            <person name="Zhang Y."/>
            <person name="Li R."/>
            <person name="Xu Z."/>
            <person name="Li S."/>
            <person name="Li X."/>
            <person name="Zheng H."/>
            <person name="Cong L."/>
            <person name="Lin L."/>
            <person name="Yin J."/>
            <person name="Geng J."/>
            <person name="Li G."/>
            <person name="Shi J."/>
            <person name="Liu J."/>
            <person name="Lv H."/>
            <person name="Li J."/>
            <person name="Wang J."/>
            <person name="Deng Y."/>
            <person name="Ran L."/>
            <person name="Shi X."/>
            <person name="Wang X."/>
            <person name="Wu Q."/>
            <person name="Li C."/>
            <person name="Ren X."/>
            <person name="Wang J."/>
            <person name="Wang X."/>
            <person name="Li D."/>
            <person name="Liu D."/>
            <person name="Zhang X."/>
            <person name="Ji Z."/>
            <person name="Zhao W."/>
            <person name="Sun Y."/>
            <person name="Zhang Z."/>
            <person name="Bao J."/>
            <person name="Han Y."/>
            <person name="Dong L."/>
            <person name="Ji J."/>
            <person name="Chen P."/>
            <person name="Wu S."/>
            <person name="Liu J."/>
            <person name="Xiao Y."/>
            <person name="Bu D."/>
            <person name="Tan J."/>
            <person name="Yang L."/>
            <person name="Ye C."/>
            <person name="Zhang J."/>
            <person name="Xu J."/>
            <person name="Zhou Y."/>
            <person name="Yu Y."/>
            <person name="Zhang B."/>
            <person name="Zhuang S."/>
            <person name="Wei H."/>
            <person name="Liu B."/>
            <person name="Lei M."/>
            <person name="Yu H."/>
            <person name="Li Y."/>
            <person name="Xu H."/>
            <person name="Wei S."/>
            <person name="He X."/>
            <person name="Fang L."/>
            <person name="Zhang Z."/>
            <person name="Zhang Y."/>
            <person name="Huang X."/>
            <person name="Su Z."/>
            <person name="Tong W."/>
            <person name="Li J."/>
            <person name="Tong Z."/>
            <person name="Li S."/>
            <person name="Ye J."/>
            <person name="Wang L."/>
            <person name="Fang L."/>
            <person name="Lei T."/>
            <person name="Chen C."/>
            <person name="Chen H."/>
            <person name="Xu Z."/>
            <person name="Li H."/>
            <person name="Huang H."/>
            <person name="Zhang F."/>
            <person name="Xu H."/>
            <person name="Li N."/>
            <person name="Zhao C."/>
            <person name="Li S."/>
            <person name="Dong L."/>
            <person name="Huang Y."/>
            <person name="Li L."/>
            <person name="Xi Y."/>
            <person name="Qi Q."/>
            <person name="Li W."/>
            <person name="Zhang B."/>
            <person name="Hu W."/>
            <person name="Zhang Y."/>
            <person name="Tian X."/>
            <person name="Jiao Y."/>
            <person name="Liang X."/>
            <person name="Jin J."/>
            <person name="Gao L."/>
            <person name="Zheng W."/>
            <person name="Hao B."/>
            <person name="Liu S."/>
            <person name="Wang W."/>
            <person name="Yuan L."/>
            <person name="Cao M."/>
            <person name="McDermott J."/>
            <person name="Samudrala R."/>
            <person name="Wang J."/>
            <person name="Wong G.K."/>
            <person name="Yang H."/>
        </authorList>
    </citation>
    <scope>NUCLEOTIDE SEQUENCE [LARGE SCALE GENOMIC DNA]</scope>
</reference>
<protein>
    <submittedName>
        <fullName evidence="1">Uncharacterized protein</fullName>
    </submittedName>
</protein>
<organism evidence="1">
    <name type="scientific">Oryza sativa subsp. japonica</name>
    <name type="common">Rice</name>
    <dbReference type="NCBI Taxonomy" id="39947"/>
    <lineage>
        <taxon>Eukaryota</taxon>
        <taxon>Viridiplantae</taxon>
        <taxon>Streptophyta</taxon>
        <taxon>Embryophyta</taxon>
        <taxon>Tracheophyta</taxon>
        <taxon>Spermatophyta</taxon>
        <taxon>Magnoliopsida</taxon>
        <taxon>Liliopsida</taxon>
        <taxon>Poales</taxon>
        <taxon>Poaceae</taxon>
        <taxon>BOP clade</taxon>
        <taxon>Oryzoideae</taxon>
        <taxon>Oryzeae</taxon>
        <taxon>Oryzinae</taxon>
        <taxon>Oryza</taxon>
        <taxon>Oryza sativa</taxon>
    </lineage>
</organism>
<name>A3BJ67_ORYSJ</name>
<evidence type="ECO:0000313" key="1">
    <source>
        <dbReference type="EMBL" id="EAZ39606.1"/>
    </source>
</evidence>
<dbReference type="EMBL" id="CM000144">
    <property type="protein sequence ID" value="EAZ39606.1"/>
    <property type="molecule type" value="Genomic_DNA"/>
</dbReference>
<dbReference type="AlphaFoldDB" id="A3BJ67"/>
<accession>A3BJ67</accession>